<dbReference type="Proteomes" id="UP000270296">
    <property type="component" value="Unassembled WGS sequence"/>
</dbReference>
<keyword evidence="2" id="KW-1185">Reference proteome</keyword>
<evidence type="ECO:0000313" key="3">
    <source>
        <dbReference type="WBParaSite" id="SBAD_0001272001-mRNA-1"/>
    </source>
</evidence>
<dbReference type="EMBL" id="UZAM01017450">
    <property type="protein sequence ID" value="VDP47285.1"/>
    <property type="molecule type" value="Genomic_DNA"/>
</dbReference>
<evidence type="ECO:0000313" key="2">
    <source>
        <dbReference type="Proteomes" id="UP000270296"/>
    </source>
</evidence>
<dbReference type="AlphaFoldDB" id="A0A183J8W6"/>
<name>A0A183J8W6_9BILA</name>
<evidence type="ECO:0000313" key="1">
    <source>
        <dbReference type="EMBL" id="VDP47285.1"/>
    </source>
</evidence>
<gene>
    <name evidence="1" type="ORF">SBAD_LOCUS12314</name>
</gene>
<dbReference type="WBParaSite" id="SBAD_0001272001-mRNA-1">
    <property type="protein sequence ID" value="SBAD_0001272001-mRNA-1"/>
    <property type="gene ID" value="SBAD_0001272001"/>
</dbReference>
<reference evidence="1 2" key="2">
    <citation type="submission" date="2018-11" db="EMBL/GenBank/DDBJ databases">
        <authorList>
            <consortium name="Pathogen Informatics"/>
        </authorList>
    </citation>
    <scope>NUCLEOTIDE SEQUENCE [LARGE SCALE GENOMIC DNA]</scope>
</reference>
<accession>A0A183J8W6</accession>
<reference evidence="3" key="1">
    <citation type="submission" date="2016-06" db="UniProtKB">
        <authorList>
            <consortium name="WormBaseParasite"/>
        </authorList>
    </citation>
    <scope>IDENTIFICATION</scope>
</reference>
<organism evidence="3">
    <name type="scientific">Soboliphyme baturini</name>
    <dbReference type="NCBI Taxonomy" id="241478"/>
    <lineage>
        <taxon>Eukaryota</taxon>
        <taxon>Metazoa</taxon>
        <taxon>Ecdysozoa</taxon>
        <taxon>Nematoda</taxon>
        <taxon>Enoplea</taxon>
        <taxon>Dorylaimia</taxon>
        <taxon>Dioctophymatida</taxon>
        <taxon>Dioctophymatoidea</taxon>
        <taxon>Soboliphymatidae</taxon>
        <taxon>Soboliphyme</taxon>
    </lineage>
</organism>
<proteinExistence type="predicted"/>
<protein>
    <submittedName>
        <fullName evidence="3">Guanine nucleotide-binding protein subunit gamma 3-like</fullName>
    </submittedName>
</protein>
<dbReference type="OrthoDB" id="2157641at2759"/>
<sequence>MQSWIDIINFTAACFSSPVLPAPVSSRQSFHRPLLPSTASKLTMDEQLKVHTTRIAELEKCLDQLRDAAPVPTSKSRVLQDYAQKEIFLLYE</sequence>